<feature type="compositionally biased region" description="Basic and acidic residues" evidence="1">
    <location>
        <begin position="133"/>
        <end position="145"/>
    </location>
</feature>
<accession>A0A2B7ZLK7</accession>
<evidence type="ECO:0000256" key="1">
    <source>
        <dbReference type="SAM" id="MobiDB-lite"/>
    </source>
</evidence>
<protein>
    <submittedName>
        <fullName evidence="2">Uncharacterized protein</fullName>
    </submittedName>
</protein>
<evidence type="ECO:0000313" key="2">
    <source>
        <dbReference type="EMBL" id="PGH34241.1"/>
    </source>
</evidence>
<evidence type="ECO:0000313" key="3">
    <source>
        <dbReference type="Proteomes" id="UP000226031"/>
    </source>
</evidence>
<dbReference type="STRING" id="73230.A0A2B7ZLK7"/>
<feature type="compositionally biased region" description="Polar residues" evidence="1">
    <location>
        <begin position="271"/>
        <end position="306"/>
    </location>
</feature>
<feature type="compositionally biased region" description="Low complexity" evidence="1">
    <location>
        <begin position="20"/>
        <end position="55"/>
    </location>
</feature>
<name>A0A2B7ZLK7_9EURO</name>
<feature type="region of interest" description="Disordered" evidence="1">
    <location>
        <begin position="1"/>
        <end position="66"/>
    </location>
</feature>
<feature type="compositionally biased region" description="Acidic residues" evidence="1">
    <location>
        <begin position="252"/>
        <end position="263"/>
    </location>
</feature>
<dbReference type="Proteomes" id="UP000226031">
    <property type="component" value="Unassembled WGS sequence"/>
</dbReference>
<proteinExistence type="predicted"/>
<feature type="compositionally biased region" description="Basic residues" evidence="1">
    <location>
        <begin position="376"/>
        <end position="388"/>
    </location>
</feature>
<organism evidence="2 3">
    <name type="scientific">[Emmonsia] crescens</name>
    <dbReference type="NCBI Taxonomy" id="73230"/>
    <lineage>
        <taxon>Eukaryota</taxon>
        <taxon>Fungi</taxon>
        <taxon>Dikarya</taxon>
        <taxon>Ascomycota</taxon>
        <taxon>Pezizomycotina</taxon>
        <taxon>Eurotiomycetes</taxon>
        <taxon>Eurotiomycetidae</taxon>
        <taxon>Onygenales</taxon>
        <taxon>Ajellomycetaceae</taxon>
        <taxon>Emergomyces</taxon>
    </lineage>
</organism>
<sequence length="398" mass="44173">MPRKLPWQVDDNPRKSTIPAASSSKRLSKSTSSTATGLDDTPTPTRTPRQIVRTPSTSPPCEVPPVEFMKEGLENDDQYIMVEDEFLATAHAFTRHLHHAEYVRKKNEAKIKNANANKALGRPTGAQSTLSAEGRKNMQSEENSTKQKAALAELKRVANRPPVDSEIEDGGIESEEDKDDDPWVGTSLQNLMTHQTKHQSLVGLHGIKSTTRAALGFSKAPVGLLGGRPTRTQDERFTSTRGAEINPHIVDDETTTDDDDDLDAQPRRSKSVQISTQKPRPATSRSKTCTTVSRSTNAKTQALSRSDPQKYINVSHESGDSKSHRHATFAPPKRTSRIMSLFDDSDDEQTTKIQKSRGNNNKDQIRKRSPPETPSNKRHKKDGKSKKSRLNEVPTFLL</sequence>
<feature type="compositionally biased region" description="Acidic residues" evidence="1">
    <location>
        <begin position="165"/>
        <end position="182"/>
    </location>
</feature>
<keyword evidence="3" id="KW-1185">Reference proteome</keyword>
<gene>
    <name evidence="2" type="ORF">GX50_02918</name>
</gene>
<feature type="region of interest" description="Disordered" evidence="1">
    <location>
        <begin position="115"/>
        <end position="183"/>
    </location>
</feature>
<dbReference type="EMBL" id="PDND01000044">
    <property type="protein sequence ID" value="PGH34241.1"/>
    <property type="molecule type" value="Genomic_DNA"/>
</dbReference>
<dbReference type="AlphaFoldDB" id="A0A2B7ZLK7"/>
<feature type="region of interest" description="Disordered" evidence="1">
    <location>
        <begin position="226"/>
        <end position="398"/>
    </location>
</feature>
<reference evidence="2 3" key="1">
    <citation type="submission" date="2017-10" db="EMBL/GenBank/DDBJ databases">
        <title>Comparative genomics in systemic dimorphic fungi from Ajellomycetaceae.</title>
        <authorList>
            <person name="Munoz J.F."/>
            <person name="Mcewen J.G."/>
            <person name="Clay O.K."/>
            <person name="Cuomo C.A."/>
        </authorList>
    </citation>
    <scope>NUCLEOTIDE SEQUENCE [LARGE SCALE GENOMIC DNA]</scope>
    <source>
        <strain evidence="2 3">UAMH4076</strain>
    </source>
</reference>
<dbReference type="VEuPathDB" id="FungiDB:EMCG_08697"/>
<comment type="caution">
    <text evidence="2">The sequence shown here is derived from an EMBL/GenBank/DDBJ whole genome shotgun (WGS) entry which is preliminary data.</text>
</comment>
<feature type="compositionally biased region" description="Polar residues" evidence="1">
    <location>
        <begin position="351"/>
        <end position="362"/>
    </location>
</feature>